<proteinExistence type="predicted"/>
<sequence length="183" mass="19769">MFKTHPFHPAIVHFPIAFLTATHAIDILHYLTAVLNLPILTTYLSPLLPPLLRSSRLLHTLGLATAVPAVLSGIVQASDQAAKPGNLYESDGKTIKRKFFVMATHAALNDLLIIASAVSWWGRFKTDGFFGETGAQGVPGGKDYVISGLVVPVLFYTASLGGDLVYRYGMGFSVAKANERKTK</sequence>
<dbReference type="EMBL" id="AQGS01000003">
    <property type="protein sequence ID" value="EPS45797.1"/>
    <property type="molecule type" value="Genomic_DNA"/>
</dbReference>
<dbReference type="eggNOG" id="ENOG502S8SF">
    <property type="taxonomic scope" value="Eukaryota"/>
</dbReference>
<name>S8CDL2_DACHA</name>
<keyword evidence="1" id="KW-1133">Transmembrane helix</keyword>
<dbReference type="OMA" id="NWWTRRS"/>
<dbReference type="Proteomes" id="UP000015100">
    <property type="component" value="Unassembled WGS sequence"/>
</dbReference>
<evidence type="ECO:0000313" key="3">
    <source>
        <dbReference type="EMBL" id="EPS45797.1"/>
    </source>
</evidence>
<keyword evidence="4" id="KW-1185">Reference proteome</keyword>
<dbReference type="AlphaFoldDB" id="S8CDL2"/>
<feature type="transmembrane region" description="Helical" evidence="1">
    <location>
        <begin position="12"/>
        <end position="37"/>
    </location>
</feature>
<comment type="caution">
    <text evidence="3">The sequence shown here is derived from an EMBL/GenBank/DDBJ whole genome shotgun (WGS) entry which is preliminary data.</text>
</comment>
<reference evidence="3 4" key="1">
    <citation type="journal article" date="2013" name="PLoS Genet.">
        <title>Genomic mechanisms accounting for the adaptation to parasitism in nematode-trapping fungi.</title>
        <authorList>
            <person name="Meerupati T."/>
            <person name="Andersson K.M."/>
            <person name="Friman E."/>
            <person name="Kumar D."/>
            <person name="Tunlid A."/>
            <person name="Ahren D."/>
        </authorList>
    </citation>
    <scope>NUCLEOTIDE SEQUENCE [LARGE SCALE GENOMIC DNA]</scope>
    <source>
        <strain evidence="3 4">CBS 200.50</strain>
    </source>
</reference>
<feature type="transmembrane region" description="Helical" evidence="1">
    <location>
        <begin position="144"/>
        <end position="166"/>
    </location>
</feature>
<dbReference type="InterPro" id="IPR019251">
    <property type="entry name" value="DUF2231_TM"/>
</dbReference>
<accession>S8CDL2</accession>
<evidence type="ECO:0000313" key="4">
    <source>
        <dbReference type="Proteomes" id="UP000015100"/>
    </source>
</evidence>
<feature type="transmembrane region" description="Helical" evidence="1">
    <location>
        <begin position="99"/>
        <end position="124"/>
    </location>
</feature>
<gene>
    <name evidence="3" type="ORF">H072_123</name>
</gene>
<dbReference type="OrthoDB" id="2580011at2759"/>
<dbReference type="HOGENOM" id="CLU_102285_0_0_1"/>
<protein>
    <recommendedName>
        <fullName evidence="2">DUF2231 domain-containing protein</fullName>
    </recommendedName>
</protein>
<evidence type="ECO:0000256" key="1">
    <source>
        <dbReference type="SAM" id="Phobius"/>
    </source>
</evidence>
<keyword evidence="1" id="KW-0812">Transmembrane</keyword>
<organism evidence="3 4">
    <name type="scientific">Dactylellina haptotyla (strain CBS 200.50)</name>
    <name type="common">Nematode-trapping fungus</name>
    <name type="synonym">Monacrosporium haptotylum</name>
    <dbReference type="NCBI Taxonomy" id="1284197"/>
    <lineage>
        <taxon>Eukaryota</taxon>
        <taxon>Fungi</taxon>
        <taxon>Dikarya</taxon>
        <taxon>Ascomycota</taxon>
        <taxon>Pezizomycotina</taxon>
        <taxon>Orbiliomycetes</taxon>
        <taxon>Orbiliales</taxon>
        <taxon>Orbiliaceae</taxon>
        <taxon>Dactylellina</taxon>
    </lineage>
</organism>
<keyword evidence="1" id="KW-0472">Membrane</keyword>
<feature type="domain" description="DUF2231" evidence="2">
    <location>
        <begin position="5"/>
        <end position="171"/>
    </location>
</feature>
<reference evidence="4" key="2">
    <citation type="submission" date="2013-04" db="EMBL/GenBank/DDBJ databases">
        <title>Genomic mechanisms accounting for the adaptation to parasitism in nematode-trapping fungi.</title>
        <authorList>
            <person name="Ahren D.G."/>
        </authorList>
    </citation>
    <scope>NUCLEOTIDE SEQUENCE [LARGE SCALE GENOMIC DNA]</scope>
    <source>
        <strain evidence="4">CBS 200.50</strain>
    </source>
</reference>
<evidence type="ECO:0000259" key="2">
    <source>
        <dbReference type="Pfam" id="PF09990"/>
    </source>
</evidence>
<dbReference type="Pfam" id="PF09990">
    <property type="entry name" value="DUF2231"/>
    <property type="match status" value="1"/>
</dbReference>